<evidence type="ECO:0000256" key="1">
    <source>
        <dbReference type="ARBA" id="ARBA00004141"/>
    </source>
</evidence>
<dbReference type="EMBL" id="NKJJ02000008">
    <property type="protein sequence ID" value="TPR09705.1"/>
    <property type="molecule type" value="Genomic_DNA"/>
</dbReference>
<evidence type="ECO:0000256" key="6">
    <source>
        <dbReference type="SAM" id="Phobius"/>
    </source>
</evidence>
<evidence type="ECO:0000256" key="5">
    <source>
        <dbReference type="ARBA" id="ARBA00023136"/>
    </source>
</evidence>
<keyword evidence="3 6" id="KW-0812">Transmembrane</keyword>
<proteinExistence type="inferred from homology"/>
<feature type="transmembrane region" description="Helical" evidence="6">
    <location>
        <begin position="432"/>
        <end position="453"/>
    </location>
</feature>
<feature type="transmembrane region" description="Helical" evidence="6">
    <location>
        <begin position="218"/>
        <end position="241"/>
    </location>
</feature>
<dbReference type="GO" id="GO:0015179">
    <property type="term" value="F:L-amino acid transmembrane transporter activity"/>
    <property type="evidence" value="ECO:0007669"/>
    <property type="project" value="TreeGrafter"/>
</dbReference>
<feature type="transmembrane region" description="Helical" evidence="6">
    <location>
        <begin position="144"/>
        <end position="163"/>
    </location>
</feature>
<dbReference type="VEuPathDB" id="FungiDB:ASPNIDRAFT2_1219042"/>
<dbReference type="InterPro" id="IPR013057">
    <property type="entry name" value="AA_transpt_TM"/>
</dbReference>
<feature type="transmembrane region" description="Helical" evidence="6">
    <location>
        <begin position="351"/>
        <end position="372"/>
    </location>
</feature>
<gene>
    <name evidence="8" type="ORF">CAN33_0052805</name>
</gene>
<evidence type="ECO:0000256" key="3">
    <source>
        <dbReference type="ARBA" id="ARBA00022692"/>
    </source>
</evidence>
<feature type="transmembrane region" description="Helical" evidence="6">
    <location>
        <begin position="320"/>
        <end position="339"/>
    </location>
</feature>
<feature type="transmembrane region" description="Helical" evidence="6">
    <location>
        <begin position="280"/>
        <end position="300"/>
    </location>
</feature>
<dbReference type="VEuPathDB" id="FungiDB:M747DRAFT_291082"/>
<sequence length="541" mass="58161">MAITQLVPLQCAFNSAPPGNLLVSSPFPQSQLLSFLHSYNEQAEVNKPVPVSFSIARAPSATTRALRSALCSSSNAAIMRSSEIYPAPPTAADQELWEEKEVSTKQSSLEIGENKDFALHQTQDAFGNEEFAEVKYKVLKWWQCGLLMVAETVSLGVLSLPAAVAGLGLVPSVIILVCLGALATYTGYVIGQFKWRYPHICSMADAGEVLAGRFGRELLGFAQIIFLVFIMASHLLTFTIAMNDLTNHGTCSIVFGVVGLAISFVCTLPRTLEKMSWLSLISFISILSSVFITMIGVGISHPGKVIEATVKTDLIHGFTAVANIVFAFSGHAAFFSLAAELKNPADYPKALMLLQSVDITLYLVAAIVIYCYGGSTVTSPALGSASTVVSKVAYGIALPTIIIAGVINGHVSAKSVYVRIFRGTDHMHKRSWIAVGSWTAIVLALWVLAWIIAEAIPVFNKLLSLVTALFASWFTFGLSAIFWFYMNHGQWFSSPKKVALSAVNLLALGVGCCLCGLGLYVSGKAIHDDPHHASFTCMSTV</sequence>
<comment type="caution">
    <text evidence="8">The sequence shown here is derived from an EMBL/GenBank/DDBJ whole genome shotgun (WGS) entry which is preliminary data.</text>
</comment>
<reference evidence="9" key="1">
    <citation type="submission" date="2018-10" db="EMBL/GenBank/DDBJ databases">
        <title>FDA dAtabase for Regulatory Grade micrObial Sequences (FDA-ARGOS): Supporting development and validation of Infectious Disease Dx tests.</title>
        <authorList>
            <person name="Kerrigan L."/>
            <person name="Tallon L."/>
            <person name="Sadzewicz L."/>
            <person name="Sengamalay N."/>
            <person name="Ott S."/>
            <person name="Godinez A."/>
            <person name="Nagaraj S."/>
            <person name="Vavikolanu K."/>
            <person name="Nadendla S."/>
            <person name="George J."/>
            <person name="Sichtig H."/>
        </authorList>
    </citation>
    <scope>NUCLEOTIDE SEQUENCE [LARGE SCALE GENOMIC DNA]</scope>
    <source>
        <strain evidence="9">FDAARGOS_311</strain>
    </source>
</reference>
<keyword evidence="4 6" id="KW-1133">Transmembrane helix</keyword>
<dbReference type="Pfam" id="PF01490">
    <property type="entry name" value="Aa_trans"/>
    <property type="match status" value="1"/>
</dbReference>
<dbReference type="VEuPathDB" id="FungiDB:An16g07680"/>
<evidence type="ECO:0000313" key="9">
    <source>
        <dbReference type="Proteomes" id="UP000197666"/>
    </source>
</evidence>
<comment type="similarity">
    <text evidence="2">Belongs to the amino acid/polyamine transporter 2 family.</text>
</comment>
<protein>
    <submittedName>
        <fullName evidence="8">ATP synthase F1, alpha subunit</fullName>
    </submittedName>
</protein>
<dbReference type="Gene3D" id="1.20.1740.10">
    <property type="entry name" value="Amino acid/polyamine transporter I"/>
    <property type="match status" value="1"/>
</dbReference>
<organism evidence="8 9">
    <name type="scientific">Aspergillus niger</name>
    <dbReference type="NCBI Taxonomy" id="5061"/>
    <lineage>
        <taxon>Eukaryota</taxon>
        <taxon>Fungi</taxon>
        <taxon>Dikarya</taxon>
        <taxon>Ascomycota</taxon>
        <taxon>Pezizomycotina</taxon>
        <taxon>Eurotiomycetes</taxon>
        <taxon>Eurotiomycetidae</taxon>
        <taxon>Eurotiales</taxon>
        <taxon>Aspergillaceae</taxon>
        <taxon>Aspergillus</taxon>
        <taxon>Aspergillus subgen. Circumdati</taxon>
    </lineage>
</organism>
<dbReference type="PANTHER" id="PTHR22950">
    <property type="entry name" value="AMINO ACID TRANSPORTER"/>
    <property type="match status" value="1"/>
</dbReference>
<name>A0A505IMN2_ASPNG</name>
<accession>A0A505IMN2</accession>
<feature type="domain" description="Amino acid transporter transmembrane" evidence="7">
    <location>
        <begin position="139"/>
        <end position="521"/>
    </location>
</feature>
<evidence type="ECO:0000259" key="7">
    <source>
        <dbReference type="Pfam" id="PF01490"/>
    </source>
</evidence>
<dbReference type="FunFam" id="1.20.1740.10:FF:000039">
    <property type="entry name" value="Neutral amino acid transporter (Eurofung)"/>
    <property type="match status" value="1"/>
</dbReference>
<keyword evidence="5 6" id="KW-0472">Membrane</keyword>
<evidence type="ECO:0000256" key="4">
    <source>
        <dbReference type="ARBA" id="ARBA00022989"/>
    </source>
</evidence>
<dbReference type="AlphaFoldDB" id="A0A505IMN2"/>
<evidence type="ECO:0000313" key="8">
    <source>
        <dbReference type="EMBL" id="TPR09705.1"/>
    </source>
</evidence>
<feature type="transmembrane region" description="Helical" evidence="6">
    <location>
        <begin position="247"/>
        <end position="268"/>
    </location>
</feature>
<comment type="subcellular location">
    <subcellularLocation>
        <location evidence="1">Membrane</location>
        <topology evidence="1">Multi-pass membrane protein</topology>
    </subcellularLocation>
</comment>
<dbReference type="Proteomes" id="UP000197666">
    <property type="component" value="Unassembled WGS sequence"/>
</dbReference>
<feature type="transmembrane region" description="Helical" evidence="6">
    <location>
        <begin position="392"/>
        <end position="411"/>
    </location>
</feature>
<feature type="transmembrane region" description="Helical" evidence="6">
    <location>
        <begin position="465"/>
        <end position="486"/>
    </location>
</feature>
<feature type="transmembrane region" description="Helical" evidence="6">
    <location>
        <begin position="498"/>
        <end position="521"/>
    </location>
</feature>
<feature type="transmembrane region" description="Helical" evidence="6">
    <location>
        <begin position="169"/>
        <end position="190"/>
    </location>
</feature>
<evidence type="ECO:0000256" key="2">
    <source>
        <dbReference type="ARBA" id="ARBA00008066"/>
    </source>
</evidence>
<dbReference type="GO" id="GO:0016020">
    <property type="term" value="C:membrane"/>
    <property type="evidence" value="ECO:0007669"/>
    <property type="project" value="UniProtKB-SubCell"/>
</dbReference>
<dbReference type="PANTHER" id="PTHR22950:SF479">
    <property type="entry name" value="AMINO ACID TRANSPORTER (EUROFUNG)-RELATED"/>
    <property type="match status" value="1"/>
</dbReference>
<dbReference type="VEuPathDB" id="FungiDB:ATCC64974_67350"/>